<dbReference type="AlphaFoldDB" id="Q1IQA5"/>
<comment type="similarity">
    <text evidence="2">Belongs to the pyruvoyl-dependent arginine decarboxylase family.</text>
</comment>
<evidence type="ECO:0000313" key="10">
    <source>
        <dbReference type="Proteomes" id="UP000002432"/>
    </source>
</evidence>
<comment type="cofactor">
    <cofactor evidence="1">
        <name>pyruvate</name>
        <dbReference type="ChEBI" id="CHEBI:15361"/>
    </cofactor>
</comment>
<dbReference type="eggNOG" id="COG1945">
    <property type="taxonomic scope" value="Bacteria"/>
</dbReference>
<dbReference type="EMBL" id="CP000360">
    <property type="protein sequence ID" value="ABF40945.1"/>
    <property type="molecule type" value="Genomic_DNA"/>
</dbReference>
<comment type="catalytic activity">
    <reaction evidence="8">
        <text>L-arginine + H(+) = agmatine + CO2</text>
        <dbReference type="Rhea" id="RHEA:17641"/>
        <dbReference type="ChEBI" id="CHEBI:15378"/>
        <dbReference type="ChEBI" id="CHEBI:16526"/>
        <dbReference type="ChEBI" id="CHEBI:32682"/>
        <dbReference type="ChEBI" id="CHEBI:58145"/>
        <dbReference type="EC" id="4.1.1.19"/>
    </reaction>
</comment>
<organism evidence="9 10">
    <name type="scientific">Koribacter versatilis (strain Ellin345)</name>
    <dbReference type="NCBI Taxonomy" id="204669"/>
    <lineage>
        <taxon>Bacteria</taxon>
        <taxon>Pseudomonadati</taxon>
        <taxon>Acidobacteriota</taxon>
        <taxon>Terriglobia</taxon>
        <taxon>Terriglobales</taxon>
        <taxon>Candidatus Korobacteraceae</taxon>
        <taxon>Candidatus Korobacter</taxon>
    </lineage>
</organism>
<dbReference type="Proteomes" id="UP000002432">
    <property type="component" value="Chromosome"/>
</dbReference>
<dbReference type="InterPro" id="IPR002724">
    <property type="entry name" value="Pyruvoyl-dep_arg_deCO2ase"/>
</dbReference>
<dbReference type="EnsemblBacteria" id="ABF40945">
    <property type="protein sequence ID" value="ABF40945"/>
    <property type="gene ID" value="Acid345_1944"/>
</dbReference>
<dbReference type="HAMAP" id="MF_01404">
    <property type="entry name" value="PvlArgDC"/>
    <property type="match status" value="1"/>
</dbReference>
<reference evidence="9 10" key="1">
    <citation type="journal article" date="2009" name="Appl. Environ. Microbiol.">
        <title>Three genomes from the phylum Acidobacteria provide insight into the lifestyles of these microorganisms in soils.</title>
        <authorList>
            <person name="Ward N.L."/>
            <person name="Challacombe J.F."/>
            <person name="Janssen P.H."/>
            <person name="Henrissat B."/>
            <person name="Coutinho P.M."/>
            <person name="Wu M."/>
            <person name="Xie G."/>
            <person name="Haft D.H."/>
            <person name="Sait M."/>
            <person name="Badger J."/>
            <person name="Barabote R.D."/>
            <person name="Bradley B."/>
            <person name="Brettin T.S."/>
            <person name="Brinkac L.M."/>
            <person name="Bruce D."/>
            <person name="Creasy T."/>
            <person name="Daugherty S.C."/>
            <person name="Davidsen T.M."/>
            <person name="DeBoy R.T."/>
            <person name="Detter J.C."/>
            <person name="Dodson R.J."/>
            <person name="Durkin A.S."/>
            <person name="Ganapathy A."/>
            <person name="Gwinn-Giglio M."/>
            <person name="Han C.S."/>
            <person name="Khouri H."/>
            <person name="Kiss H."/>
            <person name="Kothari S.P."/>
            <person name="Madupu R."/>
            <person name="Nelson K.E."/>
            <person name="Nelson W.C."/>
            <person name="Paulsen I."/>
            <person name="Penn K."/>
            <person name="Ren Q."/>
            <person name="Rosovitz M.J."/>
            <person name="Selengut J.D."/>
            <person name="Shrivastava S."/>
            <person name="Sullivan S.A."/>
            <person name="Tapia R."/>
            <person name="Thompson L.S."/>
            <person name="Watkins K.L."/>
            <person name="Yang Q."/>
            <person name="Yu C."/>
            <person name="Zafar N."/>
            <person name="Zhou L."/>
            <person name="Kuske C.R."/>
        </authorList>
    </citation>
    <scope>NUCLEOTIDE SEQUENCE [LARGE SCALE GENOMIC DNA]</scope>
    <source>
        <strain evidence="9 10">Ellin345</strain>
    </source>
</reference>
<proteinExistence type="inferred from homology"/>
<evidence type="ECO:0000256" key="2">
    <source>
        <dbReference type="ARBA" id="ARBA00008611"/>
    </source>
</evidence>
<dbReference type="NCBIfam" id="TIGR00286">
    <property type="entry name" value="pyruvoyl-dependent arginine decarboxylase"/>
    <property type="match status" value="1"/>
</dbReference>
<dbReference type="SUPFAM" id="SSF56271">
    <property type="entry name" value="Pyruvoyl-dependent histidine and arginine decarboxylases"/>
    <property type="match status" value="1"/>
</dbReference>
<gene>
    <name evidence="9" type="ordered locus">Acid345_1944</name>
</gene>
<evidence type="ECO:0000256" key="5">
    <source>
        <dbReference type="ARBA" id="ARBA00022793"/>
    </source>
</evidence>
<dbReference type="HOGENOM" id="CLU_114389_0_0_0"/>
<dbReference type="Gene3D" id="3.30.60.30">
    <property type="match status" value="1"/>
</dbReference>
<dbReference type="PANTHER" id="PTHR40438">
    <property type="entry name" value="PYRUVOYL-DEPENDENT ARGININE DECARBOXYLASE"/>
    <property type="match status" value="1"/>
</dbReference>
<evidence type="ECO:0000313" key="9">
    <source>
        <dbReference type="EMBL" id="ABF40945.1"/>
    </source>
</evidence>
<dbReference type="InterPro" id="IPR016105">
    <property type="entry name" value="Pyr-dep_his/arg-deCO2ase_sand"/>
</dbReference>
<evidence type="ECO:0000256" key="7">
    <source>
        <dbReference type="ARBA" id="ARBA00023317"/>
    </source>
</evidence>
<dbReference type="Pfam" id="PF01862">
    <property type="entry name" value="PvlArgDC"/>
    <property type="match status" value="1"/>
</dbReference>
<accession>Q1IQA5</accession>
<dbReference type="InterPro" id="IPR016104">
    <property type="entry name" value="Pyr-dep_his/arg-deCO2ase"/>
</dbReference>
<dbReference type="EC" id="4.1.1.19" evidence="3"/>
<dbReference type="RefSeq" id="WP_011522746.1">
    <property type="nucleotide sequence ID" value="NC_008009.1"/>
</dbReference>
<dbReference type="STRING" id="204669.Acid345_1944"/>
<keyword evidence="5" id="KW-0210">Decarboxylase</keyword>
<dbReference type="KEGG" id="aba:Acid345_1944"/>
<keyword evidence="6 9" id="KW-0456">Lyase</keyword>
<dbReference type="PIRSF" id="PIRSF005216">
    <property type="entry name" value="Pyruvoyl-dep_arg_deCO2ase"/>
    <property type="match status" value="1"/>
</dbReference>
<evidence type="ECO:0000256" key="3">
    <source>
        <dbReference type="ARBA" id="ARBA00012426"/>
    </source>
</evidence>
<dbReference type="GO" id="GO:0006527">
    <property type="term" value="P:L-arginine catabolic process"/>
    <property type="evidence" value="ECO:0007669"/>
    <property type="project" value="InterPro"/>
</dbReference>
<dbReference type="SFLD" id="SFLDS00055">
    <property type="entry name" value="Pyruvoyl-Dependent_Histidine/A"/>
    <property type="match status" value="1"/>
</dbReference>
<evidence type="ECO:0000256" key="1">
    <source>
        <dbReference type="ARBA" id="ARBA00001928"/>
    </source>
</evidence>
<name>Q1IQA5_KORVE</name>
<protein>
    <recommendedName>
        <fullName evidence="4">Pyruvoyl-dependent arginine decarboxylase AaxB</fullName>
        <ecNumber evidence="3">4.1.1.19</ecNumber>
    </recommendedName>
</protein>
<dbReference type="PANTHER" id="PTHR40438:SF1">
    <property type="entry name" value="PYRUVOYL-DEPENDENT ARGININE DECARBOXYLASE"/>
    <property type="match status" value="1"/>
</dbReference>
<dbReference type="GO" id="GO:0008792">
    <property type="term" value="F:arginine decarboxylase activity"/>
    <property type="evidence" value="ECO:0007669"/>
    <property type="project" value="UniProtKB-EC"/>
</dbReference>
<evidence type="ECO:0000256" key="4">
    <source>
        <dbReference type="ARBA" id="ARBA00014727"/>
    </source>
</evidence>
<dbReference type="SFLD" id="SFLDG01170">
    <property type="entry name" value="Pyruvoyl-dependent_arginine_de"/>
    <property type="match status" value="1"/>
</dbReference>
<evidence type="ECO:0000256" key="6">
    <source>
        <dbReference type="ARBA" id="ARBA00023239"/>
    </source>
</evidence>
<sequence>MGKDMVPKRIFLTKGVGKHKERLTSFELALRDAGIAAQNLVRVSSIFPPNCKLISRKEGLKYLSPGEVVFAVVAENSTREPHRLVASSIGLAQPADHSTYGYLSEHHSFGETDDIAGDYAEELAAEMLATTLDVEFDPDKSWDEKKEVYRLSNKIVRTMNTTQSAVGDKKALWTTTIAAAILIFE</sequence>
<keyword evidence="10" id="KW-1185">Reference proteome</keyword>
<evidence type="ECO:0000256" key="8">
    <source>
        <dbReference type="ARBA" id="ARBA00049309"/>
    </source>
</evidence>
<dbReference type="Gene3D" id="3.50.20.10">
    <property type="entry name" value="Pyruvoyl-Dependent Histidine Decarboxylase, subunit B"/>
    <property type="match status" value="1"/>
</dbReference>
<keyword evidence="7" id="KW-0670">Pyruvate</keyword>